<organism evidence="1 2">
    <name type="scientific">Rheinheimera maricola</name>
    <dbReference type="NCBI Taxonomy" id="2793282"/>
    <lineage>
        <taxon>Bacteria</taxon>
        <taxon>Pseudomonadati</taxon>
        <taxon>Pseudomonadota</taxon>
        <taxon>Gammaproteobacteria</taxon>
        <taxon>Chromatiales</taxon>
        <taxon>Chromatiaceae</taxon>
        <taxon>Rheinheimera</taxon>
    </lineage>
</organism>
<dbReference type="RefSeq" id="WP_205311127.1">
    <property type="nucleotide sequence ID" value="NZ_JAERPS020000003.1"/>
</dbReference>
<name>A0ABS7X8L6_9GAMM</name>
<evidence type="ECO:0000313" key="1">
    <source>
        <dbReference type="EMBL" id="MBZ9611869.1"/>
    </source>
</evidence>
<dbReference type="EMBL" id="JAERPS020000003">
    <property type="protein sequence ID" value="MBZ9611869.1"/>
    <property type="molecule type" value="Genomic_DNA"/>
</dbReference>
<sequence length="147" mass="16591">MLKLVGGLLIAVFLQGCNVANEIKTLSDNVEDEKVWAFIQFNVPEEGNDVESYYYFAEISKPLLQSINNNSVSSGFIFLQNVRYWGSNDVIHEYKDKENTGDILFRIEDIRKLKTVNDAPVIGQGIEQYADDVIEQLKDLDPANAQG</sequence>
<dbReference type="PROSITE" id="PS51257">
    <property type="entry name" value="PROKAR_LIPOPROTEIN"/>
    <property type="match status" value="1"/>
</dbReference>
<reference evidence="1 2" key="1">
    <citation type="submission" date="2020-12" db="EMBL/GenBank/DDBJ databases">
        <authorList>
            <person name="Ruan W."/>
            <person name="Khan S.A."/>
            <person name="Jeon C.O."/>
        </authorList>
    </citation>
    <scope>NUCLEOTIDE SEQUENCE [LARGE SCALE GENOMIC DNA]</scope>
    <source>
        <strain evidence="1 2">MA-13</strain>
    </source>
</reference>
<proteinExistence type="predicted"/>
<gene>
    <name evidence="1" type="ORF">I4W93_009690</name>
</gene>
<dbReference type="Proteomes" id="UP000663814">
    <property type="component" value="Unassembled WGS sequence"/>
</dbReference>
<protein>
    <submittedName>
        <fullName evidence="1">Uncharacterized protein</fullName>
    </submittedName>
</protein>
<evidence type="ECO:0000313" key="2">
    <source>
        <dbReference type="Proteomes" id="UP000663814"/>
    </source>
</evidence>
<accession>A0ABS7X8L6</accession>
<reference evidence="1 2" key="2">
    <citation type="submission" date="2021-08" db="EMBL/GenBank/DDBJ databases">
        <title>Rheinheimera aquimaris sp. nov., isolated from seawater of the East Sea in Korea.</title>
        <authorList>
            <person name="Kim K.H."/>
            <person name="Wenting R."/>
            <person name="Kim K.R."/>
            <person name="Jeon C.O."/>
        </authorList>
    </citation>
    <scope>NUCLEOTIDE SEQUENCE [LARGE SCALE GENOMIC DNA]</scope>
    <source>
        <strain evidence="1 2">MA-13</strain>
    </source>
</reference>
<comment type="caution">
    <text evidence="1">The sequence shown here is derived from an EMBL/GenBank/DDBJ whole genome shotgun (WGS) entry which is preliminary data.</text>
</comment>
<keyword evidence="2" id="KW-1185">Reference proteome</keyword>